<accession>A0A1H8Y3V4</accession>
<reference evidence="2 3" key="1">
    <citation type="submission" date="2016-10" db="EMBL/GenBank/DDBJ databases">
        <authorList>
            <person name="de Groot N.N."/>
        </authorList>
    </citation>
    <scope>NUCLEOTIDE SEQUENCE [LARGE SCALE GENOMIC DNA]</scope>
    <source>
        <strain evidence="2 3">DSM 13305</strain>
    </source>
</reference>
<proteinExistence type="predicted"/>
<name>A0A1H8Y3V4_9FIRM</name>
<dbReference type="Proteomes" id="UP000198847">
    <property type="component" value="Unassembled WGS sequence"/>
</dbReference>
<sequence>MDWLTFFSSSINALAWPASIIIVILILKKPILELLPYLKNLKIYNIQLEFDKGIKEAKNLAEVANLPEMTPNEMASTPSKTVSSDINSSLIIVTHKELTTYFDKLATDNPRVAILEAWLLIEDAIVRYAKKNNLFYLKKSTPTDILKILVEKNMLSINISEIIEQLRILRNKSVHELDFNLKPSQAQEYIDLALRVLGSLGMNDAS</sequence>
<dbReference type="RefSeq" id="WP_091752159.1">
    <property type="nucleotide sequence ID" value="NZ_FODY01000041.1"/>
</dbReference>
<evidence type="ECO:0008006" key="4">
    <source>
        <dbReference type="Google" id="ProtNLM"/>
    </source>
</evidence>
<evidence type="ECO:0000256" key="1">
    <source>
        <dbReference type="SAM" id="Phobius"/>
    </source>
</evidence>
<protein>
    <recommendedName>
        <fullName evidence="4">DUF4145 domain-containing protein</fullName>
    </recommendedName>
</protein>
<evidence type="ECO:0000313" key="2">
    <source>
        <dbReference type="EMBL" id="SEP46845.1"/>
    </source>
</evidence>
<organism evidence="2 3">
    <name type="scientific">Propionispora vibrioides</name>
    <dbReference type="NCBI Taxonomy" id="112903"/>
    <lineage>
        <taxon>Bacteria</taxon>
        <taxon>Bacillati</taxon>
        <taxon>Bacillota</taxon>
        <taxon>Negativicutes</taxon>
        <taxon>Selenomonadales</taxon>
        <taxon>Sporomusaceae</taxon>
        <taxon>Propionispora</taxon>
    </lineage>
</organism>
<dbReference type="EMBL" id="FODY01000041">
    <property type="protein sequence ID" value="SEP46845.1"/>
    <property type="molecule type" value="Genomic_DNA"/>
</dbReference>
<dbReference type="OrthoDB" id="7840545at2"/>
<dbReference type="AlphaFoldDB" id="A0A1H8Y3V4"/>
<feature type="transmembrane region" description="Helical" evidence="1">
    <location>
        <begin position="6"/>
        <end position="27"/>
    </location>
</feature>
<gene>
    <name evidence="2" type="ORF">SAMN04490178_14117</name>
</gene>
<keyword evidence="3" id="KW-1185">Reference proteome</keyword>
<evidence type="ECO:0000313" key="3">
    <source>
        <dbReference type="Proteomes" id="UP000198847"/>
    </source>
</evidence>
<dbReference type="STRING" id="112903.SAMN04490178_14117"/>
<keyword evidence="1" id="KW-0472">Membrane</keyword>
<keyword evidence="1" id="KW-0812">Transmembrane</keyword>
<keyword evidence="1" id="KW-1133">Transmembrane helix</keyword>